<keyword evidence="3" id="KW-1185">Reference proteome</keyword>
<dbReference type="RefSeq" id="WP_260218414.1">
    <property type="nucleotide sequence ID" value="NZ_JAJAGO010000006.1"/>
</dbReference>
<keyword evidence="1" id="KW-0175">Coiled coil</keyword>
<sequence>MSAPSAAEVAALKVAHAAAPDAPYELLRGIVSTLGSAQLIQTPETAARAERHRLRLVAAEADLMAIRGTLAPSGRPRRVPMPLGARVAPVVEWLADEVAQLRARVAQLVQQRDDLLVEDALAERDTAAPPQNPVSLRWGLGDVEYVDDDSVTVLLSGPSGEPYVLELDEARAAELWADLTGPDAVGTRKCGHDDYHDGHPWADRPGIWCPGHYTTVDAERAACCDLHQADCCDPEDCGPCCRACPTCPAYARQRAEIGGAS</sequence>
<proteinExistence type="predicted"/>
<feature type="coiled-coil region" evidence="1">
    <location>
        <begin position="91"/>
        <end position="118"/>
    </location>
</feature>
<evidence type="ECO:0000313" key="3">
    <source>
        <dbReference type="Proteomes" id="UP001156389"/>
    </source>
</evidence>
<reference evidence="2 3" key="1">
    <citation type="submission" date="2021-10" db="EMBL/GenBank/DDBJ databases">
        <title>Streptomyces gossypii sp. nov., isolated from soil collected from cotton field.</title>
        <authorList>
            <person name="Ge X."/>
            <person name="Chen X."/>
            <person name="Liu W."/>
        </authorList>
    </citation>
    <scope>NUCLEOTIDE SEQUENCE [LARGE SCALE GENOMIC DNA]</scope>
    <source>
        <strain evidence="2 3">N2-109</strain>
    </source>
</reference>
<gene>
    <name evidence="2" type="ORF">LHJ74_14425</name>
</gene>
<evidence type="ECO:0000256" key="1">
    <source>
        <dbReference type="SAM" id="Coils"/>
    </source>
</evidence>
<accession>A0ABT2JT73</accession>
<protein>
    <submittedName>
        <fullName evidence="2">Uncharacterized protein</fullName>
    </submittedName>
</protein>
<organism evidence="2 3">
    <name type="scientific">Streptomyces gossypii</name>
    <dbReference type="NCBI Taxonomy" id="2883101"/>
    <lineage>
        <taxon>Bacteria</taxon>
        <taxon>Bacillati</taxon>
        <taxon>Actinomycetota</taxon>
        <taxon>Actinomycetes</taxon>
        <taxon>Kitasatosporales</taxon>
        <taxon>Streptomycetaceae</taxon>
        <taxon>Streptomyces</taxon>
    </lineage>
</organism>
<name>A0ABT2JT73_9ACTN</name>
<dbReference type="Proteomes" id="UP001156389">
    <property type="component" value="Unassembled WGS sequence"/>
</dbReference>
<dbReference type="EMBL" id="JAJAGO010000006">
    <property type="protein sequence ID" value="MCT2591089.1"/>
    <property type="molecule type" value="Genomic_DNA"/>
</dbReference>
<comment type="caution">
    <text evidence="2">The sequence shown here is derived from an EMBL/GenBank/DDBJ whole genome shotgun (WGS) entry which is preliminary data.</text>
</comment>
<evidence type="ECO:0000313" key="2">
    <source>
        <dbReference type="EMBL" id="MCT2591089.1"/>
    </source>
</evidence>